<proteinExistence type="inferred from homology"/>
<dbReference type="InterPro" id="IPR035906">
    <property type="entry name" value="MetI-like_sf"/>
</dbReference>
<evidence type="ECO:0000256" key="1">
    <source>
        <dbReference type="ARBA" id="ARBA00004651"/>
    </source>
</evidence>
<dbReference type="PANTHER" id="PTHR30193:SF41">
    <property type="entry name" value="DIACETYLCHITOBIOSE UPTAKE SYSTEM PERMEASE PROTEIN NGCF"/>
    <property type="match status" value="1"/>
</dbReference>
<comment type="caution">
    <text evidence="9">The sequence shown here is derived from an EMBL/GenBank/DDBJ whole genome shotgun (WGS) entry which is preliminary data.</text>
</comment>
<comment type="subcellular location">
    <subcellularLocation>
        <location evidence="1 7">Cell membrane</location>
        <topology evidence="1 7">Multi-pass membrane protein</topology>
    </subcellularLocation>
</comment>
<feature type="domain" description="ABC transmembrane type-1" evidence="8">
    <location>
        <begin position="69"/>
        <end position="281"/>
    </location>
</feature>
<keyword evidence="3" id="KW-1003">Cell membrane</keyword>
<evidence type="ECO:0000313" key="9">
    <source>
        <dbReference type="EMBL" id="MDO3677135.1"/>
    </source>
</evidence>
<dbReference type="CDD" id="cd06261">
    <property type="entry name" value="TM_PBP2"/>
    <property type="match status" value="1"/>
</dbReference>
<feature type="transmembrane region" description="Helical" evidence="7">
    <location>
        <begin position="217"/>
        <end position="240"/>
    </location>
</feature>
<keyword evidence="6 7" id="KW-0472">Membrane</keyword>
<gene>
    <name evidence="9" type="ORF">Q3C12_08975</name>
</gene>
<evidence type="ECO:0000256" key="4">
    <source>
        <dbReference type="ARBA" id="ARBA00022692"/>
    </source>
</evidence>
<dbReference type="Gene3D" id="1.10.3720.10">
    <property type="entry name" value="MetI-like"/>
    <property type="match status" value="1"/>
</dbReference>
<evidence type="ECO:0000256" key="2">
    <source>
        <dbReference type="ARBA" id="ARBA00022448"/>
    </source>
</evidence>
<feature type="transmembrane region" description="Helical" evidence="7">
    <location>
        <begin position="74"/>
        <end position="94"/>
    </location>
</feature>
<feature type="transmembrane region" description="Helical" evidence="7">
    <location>
        <begin position="156"/>
        <end position="178"/>
    </location>
</feature>
<evidence type="ECO:0000256" key="7">
    <source>
        <dbReference type="RuleBase" id="RU363032"/>
    </source>
</evidence>
<feature type="transmembrane region" description="Helical" evidence="7">
    <location>
        <begin position="260"/>
        <end position="280"/>
    </location>
</feature>
<dbReference type="PANTHER" id="PTHR30193">
    <property type="entry name" value="ABC TRANSPORTER PERMEASE PROTEIN"/>
    <property type="match status" value="1"/>
</dbReference>
<dbReference type="EMBL" id="JAUMKJ010000009">
    <property type="protein sequence ID" value="MDO3677135.1"/>
    <property type="molecule type" value="Genomic_DNA"/>
</dbReference>
<evidence type="ECO:0000256" key="6">
    <source>
        <dbReference type="ARBA" id="ARBA00023136"/>
    </source>
</evidence>
<evidence type="ECO:0000259" key="8">
    <source>
        <dbReference type="PROSITE" id="PS50928"/>
    </source>
</evidence>
<feature type="transmembrane region" description="Helical" evidence="7">
    <location>
        <begin position="12"/>
        <end position="32"/>
    </location>
</feature>
<feature type="transmembrane region" description="Helical" evidence="7">
    <location>
        <begin position="106"/>
        <end position="127"/>
    </location>
</feature>
<keyword evidence="10" id="KW-1185">Reference proteome</keyword>
<keyword evidence="5 7" id="KW-1133">Transmembrane helix</keyword>
<evidence type="ECO:0000313" key="10">
    <source>
        <dbReference type="Proteomes" id="UP001168883"/>
    </source>
</evidence>
<dbReference type="Pfam" id="PF00528">
    <property type="entry name" value="BPD_transp_1"/>
    <property type="match status" value="1"/>
</dbReference>
<keyword evidence="2 7" id="KW-0813">Transport</keyword>
<reference evidence="9" key="1">
    <citation type="submission" date="2023-07" db="EMBL/GenBank/DDBJ databases">
        <authorList>
            <person name="Aktuganov G."/>
            <person name="Boyko T."/>
            <person name="Delegan Y."/>
            <person name="Galimzianova N."/>
            <person name="Gilvanova E."/>
            <person name="Korobov V."/>
            <person name="Kuzmina L."/>
            <person name="Melentiev A."/>
            <person name="Milman P."/>
            <person name="Ryabova A."/>
            <person name="Stupak E."/>
            <person name="Yasakov T."/>
            <person name="Zharikova N."/>
            <person name="Zhurenko E."/>
        </authorList>
    </citation>
    <scope>NUCLEOTIDE SEQUENCE</scope>
    <source>
        <strain evidence="9">IB-739</strain>
    </source>
</reference>
<dbReference type="SUPFAM" id="SSF161098">
    <property type="entry name" value="MetI-like"/>
    <property type="match status" value="1"/>
</dbReference>
<dbReference type="RefSeq" id="WP_302878005.1">
    <property type="nucleotide sequence ID" value="NZ_JAUMKJ010000009.1"/>
</dbReference>
<sequence>MNYSYSTQRTIILVSFLTVPLLLLLTFSYYPLVSLFYYSFMEWDGLTEKVFVGLRNYREIFTNAEYFGVLKNNAYYFIGGLLQTSLALYFAVLLNSKLKGRNGFRVILFLPYIMHSVAIVFMFQALYNNQYGTLNAFLDLVGLQGLKRDWLGDPSVVNYALAFVSMWKYMGLSMVIFLGTLQSIPQDIYEAARIDGASSTQQFLHITLPGIRKVMELLLLLTLTGALEAFEIPYIMMLGANNTETFIIKTVDVAFKFQQVGLGSALAVVMLIIVLVFVGLQRLLVKGGDEA</sequence>
<keyword evidence="4 7" id="KW-0812">Transmembrane</keyword>
<dbReference type="Proteomes" id="UP001168883">
    <property type="component" value="Unassembled WGS sequence"/>
</dbReference>
<organism evidence="9 10">
    <name type="scientific">Paenibacillus ehimensis</name>
    <dbReference type="NCBI Taxonomy" id="79264"/>
    <lineage>
        <taxon>Bacteria</taxon>
        <taxon>Bacillati</taxon>
        <taxon>Bacillota</taxon>
        <taxon>Bacilli</taxon>
        <taxon>Bacillales</taxon>
        <taxon>Paenibacillaceae</taxon>
        <taxon>Paenibacillus</taxon>
    </lineage>
</organism>
<dbReference type="PROSITE" id="PS50928">
    <property type="entry name" value="ABC_TM1"/>
    <property type="match status" value="1"/>
</dbReference>
<dbReference type="InterPro" id="IPR000515">
    <property type="entry name" value="MetI-like"/>
</dbReference>
<dbReference type="InterPro" id="IPR051393">
    <property type="entry name" value="ABC_transporter_permease"/>
</dbReference>
<comment type="similarity">
    <text evidence="7">Belongs to the binding-protein-dependent transport system permease family.</text>
</comment>
<evidence type="ECO:0000256" key="5">
    <source>
        <dbReference type="ARBA" id="ARBA00022989"/>
    </source>
</evidence>
<accession>A0ABT8V9H8</accession>
<evidence type="ECO:0000256" key="3">
    <source>
        <dbReference type="ARBA" id="ARBA00022475"/>
    </source>
</evidence>
<protein>
    <submittedName>
        <fullName evidence="9">Sugar ABC transporter permease</fullName>
    </submittedName>
</protein>
<name>A0ABT8V9H8_9BACL</name>